<keyword evidence="1" id="KW-0812">Transmembrane</keyword>
<feature type="signal peptide" evidence="2">
    <location>
        <begin position="1"/>
        <end position="20"/>
    </location>
</feature>
<organism evidence="3">
    <name type="scientific">Talaromyces marneffei PM1</name>
    <dbReference type="NCBI Taxonomy" id="1077442"/>
    <lineage>
        <taxon>Eukaryota</taxon>
        <taxon>Fungi</taxon>
        <taxon>Dikarya</taxon>
        <taxon>Ascomycota</taxon>
        <taxon>Pezizomycotina</taxon>
        <taxon>Eurotiomycetes</taxon>
        <taxon>Eurotiomycetidae</taxon>
        <taxon>Eurotiales</taxon>
        <taxon>Trichocomaceae</taxon>
        <taxon>Talaromyces</taxon>
        <taxon>Talaromyces sect. Talaromyces</taxon>
    </lineage>
</organism>
<keyword evidence="1" id="KW-0472">Membrane</keyword>
<feature type="chain" id="PRO_5001892540" evidence="2">
    <location>
        <begin position="21"/>
        <end position="274"/>
    </location>
</feature>
<dbReference type="EMBL" id="JPOX01000034">
    <property type="protein sequence ID" value="KFX43544.1"/>
    <property type="molecule type" value="Genomic_DNA"/>
</dbReference>
<comment type="caution">
    <text evidence="3">The sequence shown here is derived from an EMBL/GenBank/DDBJ whole genome shotgun (WGS) entry which is preliminary data.</text>
</comment>
<reference evidence="3" key="1">
    <citation type="journal article" date="2014" name="PLoS Genet.">
        <title>Signature Gene Expression Reveals Novel Clues to the Molecular Mechanisms of Dimorphic Transition in Penicillium marneffei.</title>
        <authorList>
            <person name="Yang E."/>
            <person name="Wang G."/>
            <person name="Cai J."/>
            <person name="Woo P.C."/>
            <person name="Lau S.K."/>
            <person name="Yuen K.-Y."/>
            <person name="Chow W.-N."/>
            <person name="Lin X."/>
        </authorList>
    </citation>
    <scope>NUCLEOTIDE SEQUENCE [LARGE SCALE GENOMIC DNA]</scope>
    <source>
        <strain evidence="3">PM1</strain>
    </source>
</reference>
<dbReference type="InterPro" id="IPR053008">
    <property type="entry name" value="Phomopsin_biosynth_assoc"/>
</dbReference>
<dbReference type="PANTHER" id="PTHR35896">
    <property type="entry name" value="IG-LIKE DOMAIN-CONTAINING PROTEIN"/>
    <property type="match status" value="1"/>
</dbReference>
<feature type="transmembrane region" description="Helical" evidence="1">
    <location>
        <begin position="78"/>
        <end position="99"/>
    </location>
</feature>
<evidence type="ECO:0000256" key="1">
    <source>
        <dbReference type="SAM" id="Phobius"/>
    </source>
</evidence>
<dbReference type="AlphaFoldDB" id="A0A093V0Q7"/>
<evidence type="ECO:0000256" key="2">
    <source>
        <dbReference type="SAM" id="SignalP"/>
    </source>
</evidence>
<protein>
    <submittedName>
        <fullName evidence="3">Uncharacterized protein</fullName>
    </submittedName>
</protein>
<evidence type="ECO:0000313" key="3">
    <source>
        <dbReference type="EMBL" id="KFX43544.1"/>
    </source>
</evidence>
<dbReference type="PROSITE" id="PS51257">
    <property type="entry name" value="PROKAR_LIPOPROTEIN"/>
    <property type="match status" value="1"/>
</dbReference>
<accession>A0A093V0Q7</accession>
<name>A0A093V0Q7_TALMA</name>
<sequence>MAFQWFRSFLPFSLYSTSLATACNILQDLSHTMVFAGFFKSNPLPYTAVSKDEVEADSLLSPPLEGQQPYNRASRTRIILSHAATFLIAVLFTSAILIISHPSSLLKTTAAPKTKYLHCGNSTAEARAQGCVFDVLTNMWVPEQCWDREGTEEFMRTAPWQGYDHQDGKRMLTLDEMSERVGRDRLGPDPTTPPYWTPLREHVIHCALMWQRQHRGFIGGIGKKLDFHSLSYQHTLHCSRSLVHMAGAGEKTPDPLDKIAIKTWVGFSDCEVEV</sequence>
<dbReference type="eggNOG" id="ENOG502S165">
    <property type="taxonomic scope" value="Eukaryota"/>
</dbReference>
<dbReference type="HOGENOM" id="CLU_066042_4_1_1"/>
<keyword evidence="2" id="KW-0732">Signal</keyword>
<dbReference type="PANTHER" id="PTHR35896:SF3">
    <property type="entry name" value="MAJOR FACILITATOR SUPERFAMILY TRANSPORTER"/>
    <property type="match status" value="1"/>
</dbReference>
<keyword evidence="1" id="KW-1133">Transmembrane helix</keyword>
<proteinExistence type="predicted"/>
<gene>
    <name evidence="3" type="ORF">GQ26_0340180</name>
</gene>